<dbReference type="GO" id="GO:0006357">
    <property type="term" value="P:regulation of transcription by RNA polymerase II"/>
    <property type="evidence" value="ECO:0007669"/>
    <property type="project" value="TreeGrafter"/>
</dbReference>
<dbReference type="AlphaFoldDB" id="A0A8S2WFF4"/>
<proteinExistence type="predicted"/>
<organism evidence="13 14">
    <name type="scientific">Rotaria magnacalcarata</name>
    <dbReference type="NCBI Taxonomy" id="392030"/>
    <lineage>
        <taxon>Eukaryota</taxon>
        <taxon>Metazoa</taxon>
        <taxon>Spiralia</taxon>
        <taxon>Gnathifera</taxon>
        <taxon>Rotifera</taxon>
        <taxon>Eurotatoria</taxon>
        <taxon>Bdelloidea</taxon>
        <taxon>Philodinida</taxon>
        <taxon>Philodinidae</taxon>
        <taxon>Rotaria</taxon>
    </lineage>
</organism>
<feature type="domain" description="PHD-type" evidence="12">
    <location>
        <begin position="290"/>
        <end position="337"/>
    </location>
</feature>
<dbReference type="GO" id="GO:0003677">
    <property type="term" value="F:DNA binding"/>
    <property type="evidence" value="ECO:0007669"/>
    <property type="project" value="UniProtKB-KW"/>
</dbReference>
<keyword evidence="5" id="KW-0862">Zinc</keyword>
<dbReference type="InterPro" id="IPR001965">
    <property type="entry name" value="Znf_PHD"/>
</dbReference>
<evidence type="ECO:0000256" key="7">
    <source>
        <dbReference type="ARBA" id="ARBA00023125"/>
    </source>
</evidence>
<keyword evidence="3" id="KW-0479">Metal-binding</keyword>
<feature type="compositionally biased region" description="Basic residues" evidence="11">
    <location>
        <begin position="203"/>
        <end position="214"/>
    </location>
</feature>
<dbReference type="InterPro" id="IPR019787">
    <property type="entry name" value="Znf_PHD-finger"/>
</dbReference>
<evidence type="ECO:0000256" key="6">
    <source>
        <dbReference type="ARBA" id="ARBA00023015"/>
    </source>
</evidence>
<dbReference type="InterPro" id="IPR013083">
    <property type="entry name" value="Znf_RING/FYVE/PHD"/>
</dbReference>
<dbReference type="SUPFAM" id="SSF57903">
    <property type="entry name" value="FYVE/PHD zinc finger"/>
    <property type="match status" value="2"/>
</dbReference>
<evidence type="ECO:0000256" key="9">
    <source>
        <dbReference type="ARBA" id="ARBA00023242"/>
    </source>
</evidence>
<feature type="compositionally biased region" description="Acidic residues" evidence="11">
    <location>
        <begin position="133"/>
        <end position="152"/>
    </location>
</feature>
<feature type="region of interest" description="Disordered" evidence="11">
    <location>
        <begin position="94"/>
        <end position="173"/>
    </location>
</feature>
<feature type="compositionally biased region" description="Basic and acidic residues" evidence="11">
    <location>
        <begin position="103"/>
        <end position="120"/>
    </location>
</feature>
<evidence type="ECO:0000313" key="14">
    <source>
        <dbReference type="Proteomes" id="UP000681967"/>
    </source>
</evidence>
<evidence type="ECO:0000256" key="2">
    <source>
        <dbReference type="ARBA" id="ARBA00022553"/>
    </source>
</evidence>
<feature type="domain" description="PHD-type" evidence="12">
    <location>
        <begin position="363"/>
        <end position="410"/>
    </location>
</feature>
<keyword evidence="9" id="KW-0539">Nucleus</keyword>
<feature type="non-terminal residue" evidence="13">
    <location>
        <position position="434"/>
    </location>
</feature>
<dbReference type="GO" id="GO:0008270">
    <property type="term" value="F:zinc ion binding"/>
    <property type="evidence" value="ECO:0007669"/>
    <property type="project" value="UniProtKB-KW"/>
</dbReference>
<dbReference type="InterPro" id="IPR042163">
    <property type="entry name" value="PHF12"/>
</dbReference>
<evidence type="ECO:0000256" key="3">
    <source>
        <dbReference type="ARBA" id="ARBA00022723"/>
    </source>
</evidence>
<evidence type="ECO:0000256" key="8">
    <source>
        <dbReference type="ARBA" id="ARBA00023163"/>
    </source>
</evidence>
<evidence type="ECO:0000256" key="5">
    <source>
        <dbReference type="ARBA" id="ARBA00022833"/>
    </source>
</evidence>
<feature type="compositionally biased region" description="Acidic residues" evidence="11">
    <location>
        <begin position="218"/>
        <end position="228"/>
    </location>
</feature>
<keyword evidence="8" id="KW-0804">Transcription</keyword>
<dbReference type="GO" id="GO:0003714">
    <property type="term" value="F:transcription corepressor activity"/>
    <property type="evidence" value="ECO:0007669"/>
    <property type="project" value="InterPro"/>
</dbReference>
<comment type="subcellular location">
    <subcellularLocation>
        <location evidence="1">Nucleus</location>
    </subcellularLocation>
</comment>
<dbReference type="CDD" id="cd15532">
    <property type="entry name" value="PHD2_CHD_II"/>
    <property type="match status" value="1"/>
</dbReference>
<name>A0A8S2WFF4_9BILA</name>
<dbReference type="Gene3D" id="3.30.40.10">
    <property type="entry name" value="Zinc/RING finger domain, C3HC4 (zinc finger)"/>
    <property type="match status" value="2"/>
</dbReference>
<evidence type="ECO:0000256" key="11">
    <source>
        <dbReference type="SAM" id="MobiDB-lite"/>
    </source>
</evidence>
<dbReference type="PROSITE" id="PS50016">
    <property type="entry name" value="ZF_PHD_2"/>
    <property type="match status" value="2"/>
</dbReference>
<evidence type="ECO:0000256" key="1">
    <source>
        <dbReference type="ARBA" id="ARBA00004123"/>
    </source>
</evidence>
<reference evidence="13" key="1">
    <citation type="submission" date="2021-02" db="EMBL/GenBank/DDBJ databases">
        <authorList>
            <person name="Nowell W R."/>
        </authorList>
    </citation>
    <scope>NUCLEOTIDE SEQUENCE</scope>
</reference>
<feature type="region of interest" description="Disordered" evidence="11">
    <location>
        <begin position="1"/>
        <end position="26"/>
    </location>
</feature>
<dbReference type="PANTHER" id="PTHR46309">
    <property type="entry name" value="PHD FINGER PROTEIN 12"/>
    <property type="match status" value="1"/>
</dbReference>
<dbReference type="Proteomes" id="UP000681967">
    <property type="component" value="Unassembled WGS sequence"/>
</dbReference>
<feature type="region of interest" description="Disordered" evidence="11">
    <location>
        <begin position="192"/>
        <end position="258"/>
    </location>
</feature>
<dbReference type="InterPro" id="IPR019786">
    <property type="entry name" value="Zinc_finger_PHD-type_CS"/>
</dbReference>
<dbReference type="InterPro" id="IPR012958">
    <property type="entry name" value="CHD_N"/>
</dbReference>
<keyword evidence="4 10" id="KW-0863">Zinc-finger</keyword>
<evidence type="ECO:0000259" key="12">
    <source>
        <dbReference type="PROSITE" id="PS50016"/>
    </source>
</evidence>
<evidence type="ECO:0000256" key="10">
    <source>
        <dbReference type="PROSITE-ProRule" id="PRU00146"/>
    </source>
</evidence>
<dbReference type="PROSITE" id="PS01359">
    <property type="entry name" value="ZF_PHD_1"/>
    <property type="match status" value="1"/>
</dbReference>
<evidence type="ECO:0000256" key="4">
    <source>
        <dbReference type="ARBA" id="ARBA00022771"/>
    </source>
</evidence>
<dbReference type="GO" id="GO:0005634">
    <property type="term" value="C:nucleus"/>
    <property type="evidence" value="ECO:0007669"/>
    <property type="project" value="UniProtKB-SubCell"/>
</dbReference>
<sequence length="434" mass="49224">MSDEPNLLSSNDDNGSKKSKDQKSSKDVCDECGIDYIPMKYSDNDYVNLSTFKLFSQNVRPIINSRYPKLATQKIMTLMAAYWREFLELKGAQNSSNNSLTESHNDHDGNDRMDTDEPRPSRSSRRRRTAVQDDIDQEDTPIDQQQQDDDDISTASPRSSSSRSNNKKIPSLKIKLQKDQAAAAAAIAAKEQQAAEDEEVKATKKSSRQRKRKRRDDDDPANESDAEFEAMLVQSEMNEEEEPPKKKRVKKLPKPPKRIARLNNRRQLQAAAEEAANLPLDEVGYETNHQDYCEVCQQGGEIILCDTCPKAYHLVCLDPELEQAPEGDWSCPECTKNGISIRTRQAAAIAAARQAKEEDDNHMEFCRVCHDGGELLCCDRCPSSYHMHCLIPSMTVIPDEDWFCPRCTIDPPPYVVKKVLTWRWVTHPDSHSSV</sequence>
<gene>
    <name evidence="13" type="ORF">BYL167_LOCUS33620</name>
</gene>
<keyword evidence="6" id="KW-0805">Transcription regulation</keyword>
<dbReference type="SMART" id="SM00249">
    <property type="entry name" value="PHD"/>
    <property type="match status" value="2"/>
</dbReference>
<dbReference type="Pfam" id="PF00628">
    <property type="entry name" value="PHD"/>
    <property type="match status" value="2"/>
</dbReference>
<dbReference type="FunFam" id="3.30.40.10:FF:000001">
    <property type="entry name" value="chromodomain-helicase-DNA-binding protein 3 isoform X1"/>
    <property type="match status" value="1"/>
</dbReference>
<feature type="compositionally biased region" description="Basic residues" evidence="11">
    <location>
        <begin position="245"/>
        <end position="258"/>
    </location>
</feature>
<comment type="caution">
    <text evidence="13">The sequence shown here is derived from an EMBL/GenBank/DDBJ whole genome shotgun (WGS) entry which is preliminary data.</text>
</comment>
<keyword evidence="7" id="KW-0238">DNA-binding</keyword>
<accession>A0A8S2WFF4</accession>
<feature type="compositionally biased region" description="Basic and acidic residues" evidence="11">
    <location>
        <begin position="14"/>
        <end position="26"/>
    </location>
</feature>
<protein>
    <recommendedName>
        <fullName evidence="12">PHD-type domain-containing protein</fullName>
    </recommendedName>
</protein>
<feature type="compositionally biased region" description="Low complexity" evidence="11">
    <location>
        <begin position="153"/>
        <end position="173"/>
    </location>
</feature>
<dbReference type="EMBL" id="CAJOBH010065858">
    <property type="protein sequence ID" value="CAF4447917.1"/>
    <property type="molecule type" value="Genomic_DNA"/>
</dbReference>
<dbReference type="Pfam" id="PF08073">
    <property type="entry name" value="CHDNT"/>
    <property type="match status" value="1"/>
</dbReference>
<evidence type="ECO:0000313" key="13">
    <source>
        <dbReference type="EMBL" id="CAF4447917.1"/>
    </source>
</evidence>
<dbReference type="CDD" id="cd15531">
    <property type="entry name" value="PHD1_CHD_II"/>
    <property type="match status" value="1"/>
</dbReference>
<dbReference type="InterPro" id="IPR011011">
    <property type="entry name" value="Znf_FYVE_PHD"/>
</dbReference>
<keyword evidence="2" id="KW-0597">Phosphoprotein</keyword>
<dbReference type="PANTHER" id="PTHR46309:SF1">
    <property type="entry name" value="PHD FINGER PROTEIN 12"/>
    <property type="match status" value="1"/>
</dbReference>